<evidence type="ECO:0000313" key="15">
    <source>
        <dbReference type="Proteomes" id="UP000807504"/>
    </source>
</evidence>
<dbReference type="GO" id="GO:0015280">
    <property type="term" value="F:ligand-gated sodium channel activity"/>
    <property type="evidence" value="ECO:0007669"/>
    <property type="project" value="TreeGrafter"/>
</dbReference>
<keyword evidence="4 12" id="KW-0894">Sodium channel</keyword>
<organism evidence="14 15">
    <name type="scientific">Argiope bruennichi</name>
    <name type="common">Wasp spider</name>
    <name type="synonym">Aranea bruennichi</name>
    <dbReference type="NCBI Taxonomy" id="94029"/>
    <lineage>
        <taxon>Eukaryota</taxon>
        <taxon>Metazoa</taxon>
        <taxon>Ecdysozoa</taxon>
        <taxon>Arthropoda</taxon>
        <taxon>Chelicerata</taxon>
        <taxon>Arachnida</taxon>
        <taxon>Araneae</taxon>
        <taxon>Araneomorphae</taxon>
        <taxon>Entelegynae</taxon>
        <taxon>Araneoidea</taxon>
        <taxon>Araneidae</taxon>
        <taxon>Argiope</taxon>
    </lineage>
</organism>
<keyword evidence="15" id="KW-1185">Reference proteome</keyword>
<evidence type="ECO:0000313" key="14">
    <source>
        <dbReference type="EMBL" id="KAF8783510.1"/>
    </source>
</evidence>
<keyword evidence="9 13" id="KW-0472">Membrane</keyword>
<dbReference type="GO" id="GO:0005525">
    <property type="term" value="F:GTP binding"/>
    <property type="evidence" value="ECO:0007669"/>
    <property type="project" value="InterPro"/>
</dbReference>
<comment type="similarity">
    <text evidence="2 12">Belongs to the amiloride-sensitive sodium channel (TC 1.A.6) family.</text>
</comment>
<protein>
    <submittedName>
        <fullName evidence="14">Ras-like GTP-binding protein rhoA</fullName>
    </submittedName>
</protein>
<sequence>MGDIASEKSSRMKRRKQLCKKIARILVLIACLSGFIFQTMEFLLLYWTYPTVVDIQKSSPSYLDIPAITVCNPIGYNFTALCTEFGISVCLVGRLLKFSTAYVCQEHQDICVNNKIPKDFTGITYNKFLKEIHHLEYKMHAKLRMKIEDYMNCTIEYLGEKKSCNMDYVMGSFYTKDELPSYCYTLYSLWGSPNKKREQIQKGAKMILEFNVNASGRDEPITLENVTGYIPKRNIPTSPSVQIAVHTPYFLPSPYTLGNNYQGGKAYELRLLMEETHLLPSPYQTNCTDYLKIWRENGGKGPVSQTGVVQECRAKRYKEQLGCVPIKVDYPHTDSICGALVGTNVTNPTQECMTLADSYNQPCDSISYSTEREEVEITVVIPIASKFLSSKEVMDTTIDLNVADLGHFGKKGWAKGEYNLPIRCSKINIDILFDRFEITNLTYNPKFESLELFSAVGGYMGMWLGISLVAVYDFIFTVAGFIRAWMIRNRRRKIQPGKKGRSFYSGERKKHVFQQDDFQRKIYNCNDENKVVLVGDVQCGKTGLIYNYFSDKLPDPAVPTIYKEYRTELDVDGRKVPIVLWIVPAQDHYSAIRTLTYENSKAVILCFAIV</sequence>
<feature type="transmembrane region" description="Helical" evidence="13">
    <location>
        <begin position="462"/>
        <end position="485"/>
    </location>
</feature>
<evidence type="ECO:0000256" key="6">
    <source>
        <dbReference type="ARBA" id="ARBA00022989"/>
    </source>
</evidence>
<keyword evidence="10 12" id="KW-0739">Sodium transport</keyword>
<evidence type="ECO:0000256" key="12">
    <source>
        <dbReference type="RuleBase" id="RU000679"/>
    </source>
</evidence>
<dbReference type="GO" id="GO:0003924">
    <property type="term" value="F:GTPase activity"/>
    <property type="evidence" value="ECO:0007669"/>
    <property type="project" value="InterPro"/>
</dbReference>
<dbReference type="PANTHER" id="PTHR11690">
    <property type="entry name" value="AMILORIDE-SENSITIVE SODIUM CHANNEL-RELATED"/>
    <property type="match status" value="1"/>
</dbReference>
<name>A0A8T0EZL3_ARGBR</name>
<dbReference type="InterPro" id="IPR027417">
    <property type="entry name" value="P-loop_NTPase"/>
</dbReference>
<dbReference type="InterPro" id="IPR001806">
    <property type="entry name" value="Small_GTPase"/>
</dbReference>
<keyword evidence="11 12" id="KW-0407">Ion channel</keyword>
<keyword evidence="8 12" id="KW-0406">Ion transport</keyword>
<keyword evidence="3 12" id="KW-0813">Transport</keyword>
<evidence type="ECO:0000256" key="7">
    <source>
        <dbReference type="ARBA" id="ARBA00023053"/>
    </source>
</evidence>
<dbReference type="Gene3D" id="1.10.287.770">
    <property type="entry name" value="YojJ-like"/>
    <property type="match status" value="1"/>
</dbReference>
<evidence type="ECO:0000256" key="5">
    <source>
        <dbReference type="ARBA" id="ARBA00022692"/>
    </source>
</evidence>
<evidence type="ECO:0000256" key="2">
    <source>
        <dbReference type="ARBA" id="ARBA00007193"/>
    </source>
</evidence>
<comment type="caution">
    <text evidence="14">The sequence shown here is derived from an EMBL/GenBank/DDBJ whole genome shotgun (WGS) entry which is preliminary data.</text>
</comment>
<keyword evidence="7" id="KW-0915">Sodium</keyword>
<evidence type="ECO:0000256" key="1">
    <source>
        <dbReference type="ARBA" id="ARBA00004141"/>
    </source>
</evidence>
<evidence type="ECO:0000256" key="3">
    <source>
        <dbReference type="ARBA" id="ARBA00022448"/>
    </source>
</evidence>
<evidence type="ECO:0000256" key="9">
    <source>
        <dbReference type="ARBA" id="ARBA00023136"/>
    </source>
</evidence>
<reference evidence="14" key="1">
    <citation type="journal article" date="2020" name="bioRxiv">
        <title>Chromosome-level reference genome of the European wasp spider Argiope bruennichi: a resource for studies on range expansion and evolutionary adaptation.</title>
        <authorList>
            <person name="Sheffer M.M."/>
            <person name="Hoppe A."/>
            <person name="Krehenwinkel H."/>
            <person name="Uhl G."/>
            <person name="Kuss A.W."/>
            <person name="Jensen L."/>
            <person name="Jensen C."/>
            <person name="Gillespie R.G."/>
            <person name="Hoff K.J."/>
            <person name="Prost S."/>
        </authorList>
    </citation>
    <scope>NUCLEOTIDE SEQUENCE</scope>
</reference>
<evidence type="ECO:0000256" key="10">
    <source>
        <dbReference type="ARBA" id="ARBA00023201"/>
    </source>
</evidence>
<accession>A0A8T0EZL3</accession>
<dbReference type="GO" id="GO:0005886">
    <property type="term" value="C:plasma membrane"/>
    <property type="evidence" value="ECO:0007669"/>
    <property type="project" value="TreeGrafter"/>
</dbReference>
<evidence type="ECO:0000256" key="11">
    <source>
        <dbReference type="ARBA" id="ARBA00023303"/>
    </source>
</evidence>
<dbReference type="Pfam" id="PF00071">
    <property type="entry name" value="Ras"/>
    <property type="match status" value="1"/>
</dbReference>
<keyword evidence="5 12" id="KW-0812">Transmembrane</keyword>
<evidence type="ECO:0000256" key="4">
    <source>
        <dbReference type="ARBA" id="ARBA00022461"/>
    </source>
</evidence>
<dbReference type="PRINTS" id="PR00449">
    <property type="entry name" value="RASTRNSFRMNG"/>
</dbReference>
<dbReference type="InterPro" id="IPR001873">
    <property type="entry name" value="ENaC"/>
</dbReference>
<dbReference type="EMBL" id="JABXBU010001863">
    <property type="protein sequence ID" value="KAF8783510.1"/>
    <property type="molecule type" value="Genomic_DNA"/>
</dbReference>
<dbReference type="Pfam" id="PF00858">
    <property type="entry name" value="ASC"/>
    <property type="match status" value="1"/>
</dbReference>
<feature type="transmembrane region" description="Helical" evidence="13">
    <location>
        <begin position="21"/>
        <end position="49"/>
    </location>
</feature>
<proteinExistence type="inferred from homology"/>
<dbReference type="SUPFAM" id="SSF52540">
    <property type="entry name" value="P-loop containing nucleoside triphosphate hydrolases"/>
    <property type="match status" value="1"/>
</dbReference>
<evidence type="ECO:0000256" key="13">
    <source>
        <dbReference type="SAM" id="Phobius"/>
    </source>
</evidence>
<dbReference type="Proteomes" id="UP000807504">
    <property type="component" value="Unassembled WGS sequence"/>
</dbReference>
<dbReference type="Gene3D" id="3.40.50.300">
    <property type="entry name" value="P-loop containing nucleotide triphosphate hydrolases"/>
    <property type="match status" value="1"/>
</dbReference>
<evidence type="ECO:0000256" key="8">
    <source>
        <dbReference type="ARBA" id="ARBA00023065"/>
    </source>
</evidence>
<gene>
    <name evidence="14" type="ORF">HNY73_013664</name>
</gene>
<dbReference type="AlphaFoldDB" id="A0A8T0EZL3"/>
<keyword evidence="6 13" id="KW-1133">Transmembrane helix</keyword>
<comment type="subcellular location">
    <subcellularLocation>
        <location evidence="1">Membrane</location>
        <topology evidence="1">Multi-pass membrane protein</topology>
    </subcellularLocation>
</comment>
<reference evidence="14" key="2">
    <citation type="submission" date="2020-06" db="EMBL/GenBank/DDBJ databases">
        <authorList>
            <person name="Sheffer M."/>
        </authorList>
    </citation>
    <scope>NUCLEOTIDE SEQUENCE</scope>
</reference>